<evidence type="ECO:0000259" key="6">
    <source>
        <dbReference type="PROSITE" id="PS00036"/>
    </source>
</evidence>
<comment type="subcellular location">
    <subcellularLocation>
        <location evidence="1">Nucleus</location>
    </subcellularLocation>
</comment>
<evidence type="ECO:0000256" key="4">
    <source>
        <dbReference type="ARBA" id="ARBA00023242"/>
    </source>
</evidence>
<feature type="domain" description="BZIP" evidence="6">
    <location>
        <begin position="148"/>
        <end position="163"/>
    </location>
</feature>
<keyword evidence="3" id="KW-0238">DNA-binding</keyword>
<name>A0A445MJE4_ENSVE</name>
<dbReference type="PROSITE" id="PS00036">
    <property type="entry name" value="BZIP_BASIC"/>
    <property type="match status" value="1"/>
</dbReference>
<dbReference type="GO" id="GO:0003700">
    <property type="term" value="F:DNA-binding transcription factor activity"/>
    <property type="evidence" value="ECO:0007669"/>
    <property type="project" value="InterPro"/>
</dbReference>
<evidence type="ECO:0000313" key="7">
    <source>
        <dbReference type="EMBL" id="RZR74397.1"/>
    </source>
</evidence>
<gene>
    <name evidence="7" type="ORF">BHM03_00036481</name>
</gene>
<evidence type="ECO:0000256" key="5">
    <source>
        <dbReference type="SAM" id="MobiDB-lite"/>
    </source>
</evidence>
<dbReference type="AlphaFoldDB" id="A0A445MJE4"/>
<dbReference type="GO" id="GO:0003677">
    <property type="term" value="F:DNA binding"/>
    <property type="evidence" value="ECO:0007669"/>
    <property type="project" value="UniProtKB-KW"/>
</dbReference>
<dbReference type="PANTHER" id="PTHR22952">
    <property type="entry name" value="CAMP-RESPONSE ELEMENT BINDING PROTEIN-RELATED"/>
    <property type="match status" value="1"/>
</dbReference>
<reference evidence="7" key="1">
    <citation type="journal article" date="2018" name="Data Brief">
        <title>Genome sequence data from 17 accessions of Ensete ventricosum, a staple food crop for millions in Ethiopia.</title>
        <authorList>
            <person name="Yemataw Z."/>
            <person name="Muzemil S."/>
            <person name="Ambachew D."/>
            <person name="Tripathi L."/>
            <person name="Tesfaye K."/>
            <person name="Chala A."/>
            <person name="Farbos A."/>
            <person name="O'Neill P."/>
            <person name="Moore K."/>
            <person name="Grant M."/>
            <person name="Studholme D.J."/>
        </authorList>
    </citation>
    <scope>NUCLEOTIDE SEQUENCE [LARGE SCALE GENOMIC DNA]</scope>
    <source>
        <tissue evidence="7">Leaf</tissue>
    </source>
</reference>
<evidence type="ECO:0000256" key="3">
    <source>
        <dbReference type="ARBA" id="ARBA00023125"/>
    </source>
</evidence>
<dbReference type="GO" id="GO:0009738">
    <property type="term" value="P:abscisic acid-activated signaling pathway"/>
    <property type="evidence" value="ECO:0007669"/>
    <property type="project" value="UniProtKB-KW"/>
</dbReference>
<feature type="region of interest" description="Disordered" evidence="5">
    <location>
        <begin position="1"/>
        <end position="29"/>
    </location>
</feature>
<dbReference type="PANTHER" id="PTHR22952:SF433">
    <property type="entry name" value="PROTEIN FD"/>
    <property type="match status" value="1"/>
</dbReference>
<dbReference type="Gene3D" id="1.20.5.170">
    <property type="match status" value="1"/>
</dbReference>
<dbReference type="GO" id="GO:0005634">
    <property type="term" value="C:nucleus"/>
    <property type="evidence" value="ECO:0007669"/>
    <property type="project" value="UniProtKB-SubCell"/>
</dbReference>
<keyword evidence="4" id="KW-0539">Nucleus</keyword>
<evidence type="ECO:0000256" key="2">
    <source>
        <dbReference type="ARBA" id="ARBA00022682"/>
    </source>
</evidence>
<sequence>MTDDWPVSSAGISSSSSSMPPQTPRRAMEEVWKDINLSSLNQDMPSTLSPSSLHYQHASAPTTTASSYVSGITLQDFLPSAFIEADLIPPPACPRRPAALSLGSGRLSPNSNCSDRRGSSSSGRAGLVMIKHDGFGHVDGNVTDRRKKRMIKNRESAARSRARKQACT</sequence>
<feature type="region of interest" description="Disordered" evidence="5">
    <location>
        <begin position="138"/>
        <end position="168"/>
    </location>
</feature>
<evidence type="ECO:0000256" key="1">
    <source>
        <dbReference type="ARBA" id="ARBA00004123"/>
    </source>
</evidence>
<keyword evidence="2" id="KW-0938">Abscisic acid signaling pathway</keyword>
<dbReference type="Proteomes" id="UP000290560">
    <property type="component" value="Unassembled WGS sequence"/>
</dbReference>
<organism evidence="7">
    <name type="scientific">Ensete ventricosum</name>
    <name type="common">Abyssinian banana</name>
    <name type="synonym">Musa ensete</name>
    <dbReference type="NCBI Taxonomy" id="4639"/>
    <lineage>
        <taxon>Eukaryota</taxon>
        <taxon>Viridiplantae</taxon>
        <taxon>Streptophyta</taxon>
        <taxon>Embryophyta</taxon>
        <taxon>Tracheophyta</taxon>
        <taxon>Spermatophyta</taxon>
        <taxon>Magnoliopsida</taxon>
        <taxon>Liliopsida</taxon>
        <taxon>Zingiberales</taxon>
        <taxon>Musaceae</taxon>
        <taxon>Ensete</taxon>
    </lineage>
</organism>
<dbReference type="InterPro" id="IPR043452">
    <property type="entry name" value="BZIP46-like"/>
</dbReference>
<accession>A0A445MJE4</accession>
<feature type="compositionally biased region" description="Low complexity" evidence="5">
    <location>
        <begin position="8"/>
        <end position="18"/>
    </location>
</feature>
<dbReference type="CDD" id="cd14707">
    <property type="entry name" value="bZIP_plant_BZIP46"/>
    <property type="match status" value="1"/>
</dbReference>
<feature type="region of interest" description="Disordered" evidence="5">
    <location>
        <begin position="96"/>
        <end position="123"/>
    </location>
</feature>
<protein>
    <recommendedName>
        <fullName evidence="6">BZIP domain-containing protein</fullName>
    </recommendedName>
</protein>
<dbReference type="InterPro" id="IPR004827">
    <property type="entry name" value="bZIP"/>
</dbReference>
<dbReference type="GO" id="GO:0045893">
    <property type="term" value="P:positive regulation of DNA-templated transcription"/>
    <property type="evidence" value="ECO:0007669"/>
    <property type="project" value="InterPro"/>
</dbReference>
<dbReference type="EMBL" id="KV876230">
    <property type="protein sequence ID" value="RZR74397.1"/>
    <property type="molecule type" value="Genomic_DNA"/>
</dbReference>
<proteinExistence type="predicted"/>